<dbReference type="InterPro" id="IPR045864">
    <property type="entry name" value="aa-tRNA-synth_II/BPL/LPL"/>
</dbReference>
<evidence type="ECO:0000313" key="16">
    <source>
        <dbReference type="EMBL" id="PTQ87053.1"/>
    </source>
</evidence>
<dbReference type="EMBL" id="QAOL01000007">
    <property type="protein sequence ID" value="PTQ87053.1"/>
    <property type="molecule type" value="Genomic_DNA"/>
</dbReference>
<evidence type="ECO:0000256" key="13">
    <source>
        <dbReference type="HAMAP-Rule" id="MF_00184"/>
    </source>
</evidence>
<evidence type="ECO:0000256" key="10">
    <source>
        <dbReference type="ARBA" id="ARBA00022917"/>
    </source>
</evidence>
<dbReference type="GO" id="GO:0006435">
    <property type="term" value="P:threonyl-tRNA aminoacylation"/>
    <property type="evidence" value="ECO:0007669"/>
    <property type="project" value="UniProtKB-UniRule"/>
</dbReference>
<dbReference type="FunFam" id="3.30.54.20:FF:000002">
    <property type="entry name" value="Threonine--tRNA ligase"/>
    <property type="match status" value="1"/>
</dbReference>
<keyword evidence="3 13" id="KW-0820">tRNA-binding</keyword>
<dbReference type="InterPro" id="IPR033728">
    <property type="entry name" value="ThrRS_core"/>
</dbReference>
<evidence type="ECO:0000256" key="12">
    <source>
        <dbReference type="ARBA" id="ARBA00049515"/>
    </source>
</evidence>
<dbReference type="InterPro" id="IPR012947">
    <property type="entry name" value="tRNA_SAD"/>
</dbReference>
<dbReference type="CDD" id="cd00860">
    <property type="entry name" value="ThrRS_anticodon"/>
    <property type="match status" value="1"/>
</dbReference>
<dbReference type="InterPro" id="IPR047246">
    <property type="entry name" value="ThrRS_anticodon"/>
</dbReference>
<evidence type="ECO:0000256" key="5">
    <source>
        <dbReference type="ARBA" id="ARBA00022723"/>
    </source>
</evidence>
<dbReference type="Proteomes" id="UP000244110">
    <property type="component" value="Unassembled WGS sequence"/>
</dbReference>
<evidence type="ECO:0000256" key="3">
    <source>
        <dbReference type="ARBA" id="ARBA00022555"/>
    </source>
</evidence>
<dbReference type="InterPro" id="IPR002314">
    <property type="entry name" value="aa-tRNA-synt_IIb"/>
</dbReference>
<comment type="subunit">
    <text evidence="13">Homodimer.</text>
</comment>
<dbReference type="FunFam" id="3.30.930.10:FF:000002">
    <property type="entry name" value="Threonine--tRNA ligase"/>
    <property type="match status" value="1"/>
</dbReference>
<dbReference type="Pfam" id="PF03129">
    <property type="entry name" value="HGTP_anticodon"/>
    <property type="match status" value="1"/>
</dbReference>
<dbReference type="GO" id="GO:0000049">
    <property type="term" value="F:tRNA binding"/>
    <property type="evidence" value="ECO:0007669"/>
    <property type="project" value="UniProtKB-KW"/>
</dbReference>
<dbReference type="InterPro" id="IPR012676">
    <property type="entry name" value="TGS-like"/>
</dbReference>
<sequence>MTVVRLPDGSERVFEHPVSVMEVAMTIGSGLARAAIAGKINGKLVDLSYLIEDDSDLAIITEKDNEGLEIIRHSCAHLLAHAVKELFPEAQVTIGPVIDDGFYYDFSYKRSFTFDDLTAIERRMIEISKRDLKIERKILERAKAIDFFKKQGEYYKAQIIESIPGDEDLSLYSQGDFTDLCRGPHVPATSKINVFKLMKVAGAYWRGDSNNEMLQRIYGTAWANKDDQKNYLHRLEEAEKRDHRKIGKQLNLFHMQDEASGMVFWHPKGWTLWQQIEQYMRNILSQNGYHEIRTPQILDKDLWVRSGHWENFRENMFITHSDERDFAIKPMNCPGHVQIFNQGLRSYRELPIRFAEFGSCHRNEVSGALHGIMRVRGFTQDDAHIFCTEDQIQQEVVGFIDLLKIVYADFGFREILIKLSTRPPKRVGSEAQWDKSEAALEAALNEVKLEWERQPGEGAFYGPKIEFSLKDCIGRVWQCGTLQLDFSMPDRLGAEYVAEDNSRQVPVMLHRAILGSLERFIGILIENYAGALPLWLSPEQVVVLNISRTQIDYAQEVVVQLRDNGVRASLDLRNEKITYKIREHSLQKLPYQIIVGDEEVRVNKIAVRNRAGESLGQMKLPDFLVRFNEELSLKV</sequence>
<dbReference type="Pfam" id="PF02824">
    <property type="entry name" value="TGS"/>
    <property type="match status" value="1"/>
</dbReference>
<evidence type="ECO:0000256" key="4">
    <source>
        <dbReference type="ARBA" id="ARBA00022598"/>
    </source>
</evidence>
<dbReference type="SUPFAM" id="SSF55681">
    <property type="entry name" value="Class II aaRS and biotin synthetases"/>
    <property type="match status" value="1"/>
</dbReference>
<evidence type="ECO:0000259" key="15">
    <source>
        <dbReference type="PROSITE" id="PS51880"/>
    </source>
</evidence>
<dbReference type="PROSITE" id="PS50862">
    <property type="entry name" value="AA_TRNA_LIGASE_II"/>
    <property type="match status" value="1"/>
</dbReference>
<dbReference type="HAMAP" id="MF_00184">
    <property type="entry name" value="Thr_tRNA_synth"/>
    <property type="match status" value="1"/>
</dbReference>
<dbReference type="SUPFAM" id="SSF52954">
    <property type="entry name" value="Class II aaRS ABD-related"/>
    <property type="match status" value="1"/>
</dbReference>
<evidence type="ECO:0000256" key="7">
    <source>
        <dbReference type="ARBA" id="ARBA00022833"/>
    </source>
</evidence>
<dbReference type="PANTHER" id="PTHR11451">
    <property type="entry name" value="THREONINE-TRNA LIGASE"/>
    <property type="match status" value="1"/>
</dbReference>
<dbReference type="InterPro" id="IPR036621">
    <property type="entry name" value="Anticodon-bd_dom_sf"/>
</dbReference>
<keyword evidence="10 13" id="KW-0648">Protein biosynthesis</keyword>
<comment type="catalytic activity">
    <reaction evidence="12 13">
        <text>tRNA(Thr) + L-threonine + ATP = L-threonyl-tRNA(Thr) + AMP + diphosphate + H(+)</text>
        <dbReference type="Rhea" id="RHEA:24624"/>
        <dbReference type="Rhea" id="RHEA-COMP:9670"/>
        <dbReference type="Rhea" id="RHEA-COMP:9704"/>
        <dbReference type="ChEBI" id="CHEBI:15378"/>
        <dbReference type="ChEBI" id="CHEBI:30616"/>
        <dbReference type="ChEBI" id="CHEBI:33019"/>
        <dbReference type="ChEBI" id="CHEBI:57926"/>
        <dbReference type="ChEBI" id="CHEBI:78442"/>
        <dbReference type="ChEBI" id="CHEBI:78534"/>
        <dbReference type="ChEBI" id="CHEBI:456215"/>
        <dbReference type="EC" id="6.1.1.3"/>
    </reaction>
</comment>
<dbReference type="CDD" id="cd01667">
    <property type="entry name" value="TGS_ThrRS"/>
    <property type="match status" value="1"/>
</dbReference>
<comment type="subcellular location">
    <subcellularLocation>
        <location evidence="13">Cytoplasm</location>
    </subcellularLocation>
</comment>
<keyword evidence="11 13" id="KW-0030">Aminoacyl-tRNA synthetase</keyword>
<feature type="binding site" evidence="13">
    <location>
        <position position="384"/>
    </location>
    <ligand>
        <name>Zn(2+)</name>
        <dbReference type="ChEBI" id="CHEBI:29105"/>
        <note>catalytic</note>
    </ligand>
</feature>
<dbReference type="Gene3D" id="3.10.20.30">
    <property type="match status" value="1"/>
</dbReference>
<evidence type="ECO:0000256" key="1">
    <source>
        <dbReference type="ARBA" id="ARBA00008226"/>
    </source>
</evidence>
<dbReference type="NCBIfam" id="TIGR00418">
    <property type="entry name" value="thrS"/>
    <property type="match status" value="1"/>
</dbReference>
<dbReference type="RefSeq" id="WP_107786367.1">
    <property type="nucleotide sequence ID" value="NZ_QAOL01000007.1"/>
</dbReference>
<evidence type="ECO:0000313" key="17">
    <source>
        <dbReference type="Proteomes" id="UP000244110"/>
    </source>
</evidence>
<evidence type="ECO:0000256" key="8">
    <source>
        <dbReference type="ARBA" id="ARBA00022840"/>
    </source>
</evidence>
<dbReference type="InterPro" id="IPR006195">
    <property type="entry name" value="aa-tRNA-synth_II"/>
</dbReference>
<dbReference type="Pfam" id="PF07973">
    <property type="entry name" value="tRNA_SAD"/>
    <property type="match status" value="1"/>
</dbReference>
<comment type="caution">
    <text evidence="16">The sequence shown here is derived from an EMBL/GenBank/DDBJ whole genome shotgun (WGS) entry which is preliminary data.</text>
</comment>
<dbReference type="EC" id="6.1.1.3" evidence="13"/>
<proteinExistence type="inferred from homology"/>
<dbReference type="PANTHER" id="PTHR11451:SF44">
    <property type="entry name" value="THREONINE--TRNA LIGASE, CHLOROPLASTIC_MITOCHONDRIAL 2"/>
    <property type="match status" value="1"/>
</dbReference>
<dbReference type="Gene3D" id="3.40.50.800">
    <property type="entry name" value="Anticodon-binding domain"/>
    <property type="match status" value="1"/>
</dbReference>
<dbReference type="InterPro" id="IPR004095">
    <property type="entry name" value="TGS"/>
</dbReference>
<evidence type="ECO:0000256" key="6">
    <source>
        <dbReference type="ARBA" id="ARBA00022741"/>
    </source>
</evidence>
<name>A0A2T5IT83_9PROT</name>
<feature type="region of interest" description="Catalytic" evidence="13">
    <location>
        <begin position="242"/>
        <end position="533"/>
    </location>
</feature>
<keyword evidence="4 13" id="KW-0436">Ligase</keyword>
<feature type="domain" description="Aminoacyl-transfer RNA synthetases class-II family profile" evidence="14">
    <location>
        <begin position="242"/>
        <end position="533"/>
    </location>
</feature>
<dbReference type="InterPro" id="IPR004154">
    <property type="entry name" value="Anticodon-bd"/>
</dbReference>
<evidence type="ECO:0000259" key="14">
    <source>
        <dbReference type="PROSITE" id="PS50862"/>
    </source>
</evidence>
<accession>A0A2T5IT83</accession>
<keyword evidence="9 13" id="KW-0694">RNA-binding</keyword>
<evidence type="ECO:0000256" key="2">
    <source>
        <dbReference type="ARBA" id="ARBA00022490"/>
    </source>
</evidence>
<dbReference type="SUPFAM" id="SSF81271">
    <property type="entry name" value="TGS-like"/>
    <property type="match status" value="1"/>
</dbReference>
<gene>
    <name evidence="13" type="primary">thrS</name>
    <name evidence="16" type="ORF">C8R28_100795</name>
</gene>
<reference evidence="16 17" key="1">
    <citation type="submission" date="2018-04" db="EMBL/GenBank/DDBJ databases">
        <title>Active sludge and wastewater microbial communities from Klosterneuburg, Austria.</title>
        <authorList>
            <person name="Wagner M."/>
        </authorList>
    </citation>
    <scope>NUCLEOTIDE SEQUENCE [LARGE SCALE GENOMIC DNA]</scope>
    <source>
        <strain evidence="16 17">Nm4</strain>
    </source>
</reference>
<comment type="similarity">
    <text evidence="1 13">Belongs to the class-II aminoacyl-tRNA synthetase family.</text>
</comment>
<dbReference type="GO" id="GO:0004829">
    <property type="term" value="F:threonine-tRNA ligase activity"/>
    <property type="evidence" value="ECO:0007669"/>
    <property type="project" value="UniProtKB-UniRule"/>
</dbReference>
<comment type="cofactor">
    <cofactor evidence="13">
        <name>Zn(2+)</name>
        <dbReference type="ChEBI" id="CHEBI:29105"/>
    </cofactor>
    <text evidence="13">Binds 1 zinc ion per subunit.</text>
</comment>
<dbReference type="GO" id="GO:0046872">
    <property type="term" value="F:metal ion binding"/>
    <property type="evidence" value="ECO:0007669"/>
    <property type="project" value="UniProtKB-KW"/>
</dbReference>
<evidence type="ECO:0000256" key="9">
    <source>
        <dbReference type="ARBA" id="ARBA00022884"/>
    </source>
</evidence>
<dbReference type="FunFam" id="3.40.50.800:FF:000001">
    <property type="entry name" value="Threonine--tRNA ligase"/>
    <property type="match status" value="1"/>
</dbReference>
<keyword evidence="7 13" id="KW-0862">Zinc</keyword>
<dbReference type="GO" id="GO:0005524">
    <property type="term" value="F:ATP binding"/>
    <property type="evidence" value="ECO:0007669"/>
    <property type="project" value="UniProtKB-UniRule"/>
</dbReference>
<dbReference type="Gene3D" id="3.30.980.10">
    <property type="entry name" value="Threonyl-trna Synthetase, Chain A, domain 2"/>
    <property type="match status" value="1"/>
</dbReference>
<dbReference type="PRINTS" id="PR01047">
    <property type="entry name" value="TRNASYNTHTHR"/>
</dbReference>
<dbReference type="InterPro" id="IPR018163">
    <property type="entry name" value="Thr/Ala-tRNA-synth_IIc_edit"/>
</dbReference>
<dbReference type="AlphaFoldDB" id="A0A2T5IT83"/>
<dbReference type="InterPro" id="IPR012675">
    <property type="entry name" value="Beta-grasp_dom_sf"/>
</dbReference>
<protein>
    <recommendedName>
        <fullName evidence="13">Threonine--tRNA ligase</fullName>
        <ecNumber evidence="13">6.1.1.3</ecNumber>
    </recommendedName>
    <alternativeName>
        <fullName evidence="13">Threonyl-tRNA synthetase</fullName>
        <shortName evidence="13">ThrRS</shortName>
    </alternativeName>
</protein>
<dbReference type="SMART" id="SM00863">
    <property type="entry name" value="tRNA_SAD"/>
    <property type="match status" value="1"/>
</dbReference>
<feature type="binding site" evidence="13">
    <location>
        <position position="333"/>
    </location>
    <ligand>
        <name>Zn(2+)</name>
        <dbReference type="ChEBI" id="CHEBI:29105"/>
        <note>catalytic</note>
    </ligand>
</feature>
<dbReference type="SUPFAM" id="SSF55186">
    <property type="entry name" value="ThrRS/AlaRS common domain"/>
    <property type="match status" value="1"/>
</dbReference>
<dbReference type="GO" id="GO:0005829">
    <property type="term" value="C:cytosol"/>
    <property type="evidence" value="ECO:0007669"/>
    <property type="project" value="TreeGrafter"/>
</dbReference>
<dbReference type="Gene3D" id="3.30.930.10">
    <property type="entry name" value="Bira Bifunctional Protein, Domain 2"/>
    <property type="match status" value="1"/>
</dbReference>
<keyword evidence="6 13" id="KW-0547">Nucleotide-binding</keyword>
<dbReference type="CDD" id="cd00771">
    <property type="entry name" value="ThrRS_core"/>
    <property type="match status" value="1"/>
</dbReference>
<dbReference type="PROSITE" id="PS51880">
    <property type="entry name" value="TGS"/>
    <property type="match status" value="1"/>
</dbReference>
<feature type="domain" description="TGS" evidence="15">
    <location>
        <begin position="1"/>
        <end position="61"/>
    </location>
</feature>
<evidence type="ECO:0000256" key="11">
    <source>
        <dbReference type="ARBA" id="ARBA00023146"/>
    </source>
</evidence>
<keyword evidence="8 13" id="KW-0067">ATP-binding</keyword>
<dbReference type="Pfam" id="PF00587">
    <property type="entry name" value="tRNA-synt_2b"/>
    <property type="match status" value="1"/>
</dbReference>
<dbReference type="InterPro" id="IPR002320">
    <property type="entry name" value="Thr-tRNA-ligase_IIa"/>
</dbReference>
<keyword evidence="5 13" id="KW-0479">Metal-binding</keyword>
<feature type="binding site" evidence="13">
    <location>
        <position position="510"/>
    </location>
    <ligand>
        <name>Zn(2+)</name>
        <dbReference type="ChEBI" id="CHEBI:29105"/>
        <note>catalytic</note>
    </ligand>
</feature>
<dbReference type="Gene3D" id="3.30.54.20">
    <property type="match status" value="1"/>
</dbReference>
<dbReference type="FunFam" id="3.30.980.10:FF:000005">
    <property type="entry name" value="Threonyl-tRNA synthetase, mitochondrial"/>
    <property type="match status" value="1"/>
</dbReference>
<organism evidence="16 17">
    <name type="scientific">Nitrosomonas ureae</name>
    <dbReference type="NCBI Taxonomy" id="44577"/>
    <lineage>
        <taxon>Bacteria</taxon>
        <taxon>Pseudomonadati</taxon>
        <taxon>Pseudomonadota</taxon>
        <taxon>Betaproteobacteria</taxon>
        <taxon>Nitrosomonadales</taxon>
        <taxon>Nitrosomonadaceae</taxon>
        <taxon>Nitrosomonas</taxon>
    </lineage>
</organism>
<dbReference type="FunFam" id="3.10.20.30:FF:000005">
    <property type="entry name" value="Threonine--tRNA ligase"/>
    <property type="match status" value="1"/>
</dbReference>
<keyword evidence="2 13" id="KW-0963">Cytoplasm</keyword>